<organism evidence="1 2">
    <name type="scientific">Ixodes persulcatus</name>
    <name type="common">Taiga tick</name>
    <dbReference type="NCBI Taxonomy" id="34615"/>
    <lineage>
        <taxon>Eukaryota</taxon>
        <taxon>Metazoa</taxon>
        <taxon>Ecdysozoa</taxon>
        <taxon>Arthropoda</taxon>
        <taxon>Chelicerata</taxon>
        <taxon>Arachnida</taxon>
        <taxon>Acari</taxon>
        <taxon>Parasitiformes</taxon>
        <taxon>Ixodida</taxon>
        <taxon>Ixodoidea</taxon>
        <taxon>Ixodidae</taxon>
        <taxon>Ixodinae</taxon>
        <taxon>Ixodes</taxon>
    </lineage>
</organism>
<name>A0AC60PH82_IXOPE</name>
<sequence length="149" mass="17120">MATGCWRGELNEVELQMLEYSESLGLVPNDIPTAAELTRHFELDDELPSVSVATVHRMLKKLGLKYKKRSRNARLIEATHIVQWRCKYLRRMSELRRHKKNIFYINETWVNAGHTVGQVWVDTGVASGREAKRSGSPQDCRTPSPREKG</sequence>
<protein>
    <submittedName>
        <fullName evidence="1">Uncharacterized protein</fullName>
    </submittedName>
</protein>
<evidence type="ECO:0000313" key="1">
    <source>
        <dbReference type="EMBL" id="KAG0419475.1"/>
    </source>
</evidence>
<comment type="caution">
    <text evidence="1">The sequence shown here is derived from an EMBL/GenBank/DDBJ whole genome shotgun (WGS) entry which is preliminary data.</text>
</comment>
<evidence type="ECO:0000313" key="2">
    <source>
        <dbReference type="Proteomes" id="UP000805193"/>
    </source>
</evidence>
<reference evidence="1 2" key="1">
    <citation type="journal article" date="2020" name="Cell">
        <title>Large-Scale Comparative Analyses of Tick Genomes Elucidate Their Genetic Diversity and Vector Capacities.</title>
        <authorList>
            <consortium name="Tick Genome and Microbiome Consortium (TIGMIC)"/>
            <person name="Jia N."/>
            <person name="Wang J."/>
            <person name="Shi W."/>
            <person name="Du L."/>
            <person name="Sun Y."/>
            <person name="Zhan W."/>
            <person name="Jiang J.F."/>
            <person name="Wang Q."/>
            <person name="Zhang B."/>
            <person name="Ji P."/>
            <person name="Bell-Sakyi L."/>
            <person name="Cui X.M."/>
            <person name="Yuan T.T."/>
            <person name="Jiang B.G."/>
            <person name="Yang W.F."/>
            <person name="Lam T.T."/>
            <person name="Chang Q.C."/>
            <person name="Ding S.J."/>
            <person name="Wang X.J."/>
            <person name="Zhu J.G."/>
            <person name="Ruan X.D."/>
            <person name="Zhao L."/>
            <person name="Wei J.T."/>
            <person name="Ye R.Z."/>
            <person name="Que T.C."/>
            <person name="Du C.H."/>
            <person name="Zhou Y.H."/>
            <person name="Cheng J.X."/>
            <person name="Dai P.F."/>
            <person name="Guo W.B."/>
            <person name="Han X.H."/>
            <person name="Huang E.J."/>
            <person name="Li L.F."/>
            <person name="Wei W."/>
            <person name="Gao Y.C."/>
            <person name="Liu J.Z."/>
            <person name="Shao H.Z."/>
            <person name="Wang X."/>
            <person name="Wang C.C."/>
            <person name="Yang T.C."/>
            <person name="Huo Q.B."/>
            <person name="Li W."/>
            <person name="Chen H.Y."/>
            <person name="Chen S.E."/>
            <person name="Zhou L.G."/>
            <person name="Ni X.B."/>
            <person name="Tian J.H."/>
            <person name="Sheng Y."/>
            <person name="Liu T."/>
            <person name="Pan Y.S."/>
            <person name="Xia L.Y."/>
            <person name="Li J."/>
            <person name="Zhao F."/>
            <person name="Cao W.C."/>
        </authorList>
    </citation>
    <scope>NUCLEOTIDE SEQUENCE [LARGE SCALE GENOMIC DNA]</scope>
    <source>
        <strain evidence="1">Iper-2018</strain>
    </source>
</reference>
<proteinExistence type="predicted"/>
<dbReference type="EMBL" id="JABSTQ010010619">
    <property type="protein sequence ID" value="KAG0419475.1"/>
    <property type="molecule type" value="Genomic_DNA"/>
</dbReference>
<keyword evidence="2" id="KW-1185">Reference proteome</keyword>
<dbReference type="Proteomes" id="UP000805193">
    <property type="component" value="Unassembled WGS sequence"/>
</dbReference>
<accession>A0AC60PH82</accession>
<gene>
    <name evidence="1" type="ORF">HPB47_004091</name>
</gene>